<proteinExistence type="predicted"/>
<keyword evidence="2" id="KW-1185">Reference proteome</keyword>
<dbReference type="HOGENOM" id="CLU_2432179_0_0_4"/>
<name>T5LV01_9BURK</name>
<sequence length="91" mass="10905">GSSFEVLTFSCERLFLFYLSTNVHTYHLFFFKDRFVLPPLHSPIKRFVYHQQRNEIMYLFLSPVKPFFDLFYKTSKKPDLSSPLTATYKPP</sequence>
<evidence type="ECO:0000313" key="1">
    <source>
        <dbReference type="EMBL" id="EQM95318.1"/>
    </source>
</evidence>
<feature type="non-terminal residue" evidence="1">
    <location>
        <position position="1"/>
    </location>
</feature>
<dbReference type="Proteomes" id="UP000003973">
    <property type="component" value="Unassembled WGS sequence"/>
</dbReference>
<protein>
    <submittedName>
        <fullName evidence="1">Uncharacterized protein</fullName>
    </submittedName>
</protein>
<dbReference type="EMBL" id="ACDP02000005">
    <property type="protein sequence ID" value="EQM95318.1"/>
    <property type="molecule type" value="Genomic_DNA"/>
</dbReference>
<comment type="caution">
    <text evidence="1">The sequence shown here is derived from an EMBL/GenBank/DDBJ whole genome shotgun (WGS) entry which is preliminary data.</text>
</comment>
<dbReference type="AlphaFoldDB" id="T5LV01"/>
<reference evidence="1" key="1">
    <citation type="submission" date="2011-10" db="EMBL/GenBank/DDBJ databases">
        <title>The Genome Sequence of Oxalobacter formigenes HOxBLS.</title>
        <authorList>
            <consortium name="The Broad Institute Genome Sequencing Platform"/>
            <person name="Earl A."/>
            <person name="Ward D."/>
            <person name="Feldgarden M."/>
            <person name="Gevers D."/>
            <person name="Allison M.J."/>
            <person name="Humphrey S."/>
            <person name="Young S.K."/>
            <person name="Zeng Q."/>
            <person name="Gargeya S."/>
            <person name="Fitzgerald M."/>
            <person name="Haas B."/>
            <person name="Abouelleil A."/>
            <person name="Alvarado L."/>
            <person name="Arachchi H.M."/>
            <person name="Berlin A."/>
            <person name="Brown A."/>
            <person name="Chapman S.B."/>
            <person name="Chen Z."/>
            <person name="Dunbar C."/>
            <person name="Freedman E."/>
            <person name="Gearin G."/>
            <person name="Goldberg J."/>
            <person name="Griggs A."/>
            <person name="Gujja S."/>
            <person name="Heiman D."/>
            <person name="Howarth C."/>
            <person name="Larson L."/>
            <person name="Lui A."/>
            <person name="MacDonald P.J.P."/>
            <person name="Montmayeur A."/>
            <person name="Murphy C."/>
            <person name="Neiman D."/>
            <person name="Pearson M."/>
            <person name="Priest M."/>
            <person name="Roberts A."/>
            <person name="Saif S."/>
            <person name="Shea T."/>
            <person name="Shenoy N."/>
            <person name="Sisk P."/>
            <person name="Stolte C."/>
            <person name="Sykes S."/>
            <person name="Wortman J."/>
            <person name="Nusbaum C."/>
            <person name="Birren B."/>
        </authorList>
    </citation>
    <scope>NUCLEOTIDE SEQUENCE [LARGE SCALE GENOMIC DNA]</scope>
    <source>
        <strain evidence="1">HOxBLS</strain>
    </source>
</reference>
<evidence type="ECO:0000313" key="2">
    <source>
        <dbReference type="Proteomes" id="UP000003973"/>
    </source>
</evidence>
<accession>T5LV01</accession>
<organism evidence="1 2">
    <name type="scientific">Oxalobacter paraformigenes</name>
    <dbReference type="NCBI Taxonomy" id="556268"/>
    <lineage>
        <taxon>Bacteria</taxon>
        <taxon>Pseudomonadati</taxon>
        <taxon>Pseudomonadota</taxon>
        <taxon>Betaproteobacteria</taxon>
        <taxon>Burkholderiales</taxon>
        <taxon>Oxalobacteraceae</taxon>
        <taxon>Oxalobacter</taxon>
    </lineage>
</organism>
<gene>
    <name evidence="1" type="ORF">OFAG_02383</name>
</gene>